<feature type="transmembrane region" description="Helical" evidence="6">
    <location>
        <begin position="81"/>
        <end position="100"/>
    </location>
</feature>
<feature type="transmembrane region" description="Helical" evidence="6">
    <location>
        <begin position="106"/>
        <end position="129"/>
    </location>
</feature>
<evidence type="ECO:0000256" key="1">
    <source>
        <dbReference type="ARBA" id="ARBA00004651"/>
    </source>
</evidence>
<dbReference type="PANTHER" id="PTHR43124:SF3">
    <property type="entry name" value="CHLORAMPHENICOL EFFLUX PUMP RV0191"/>
    <property type="match status" value="1"/>
</dbReference>
<evidence type="ECO:0000256" key="6">
    <source>
        <dbReference type="SAM" id="Phobius"/>
    </source>
</evidence>
<comment type="subcellular location">
    <subcellularLocation>
        <location evidence="1">Cell membrane</location>
        <topology evidence="1">Multi-pass membrane protein</topology>
    </subcellularLocation>
</comment>
<comment type="caution">
    <text evidence="7">The sequence shown here is derived from an EMBL/GenBank/DDBJ whole genome shotgun (WGS) entry which is preliminary data.</text>
</comment>
<evidence type="ECO:0000256" key="2">
    <source>
        <dbReference type="ARBA" id="ARBA00022475"/>
    </source>
</evidence>
<evidence type="ECO:0000313" key="8">
    <source>
        <dbReference type="Proteomes" id="UP001260188"/>
    </source>
</evidence>
<dbReference type="Pfam" id="PF07690">
    <property type="entry name" value="MFS_1"/>
    <property type="match status" value="1"/>
</dbReference>
<dbReference type="InterPro" id="IPR050189">
    <property type="entry name" value="MFS_Efflux_Transporters"/>
</dbReference>
<dbReference type="Proteomes" id="UP001260188">
    <property type="component" value="Unassembled WGS sequence"/>
</dbReference>
<keyword evidence="2" id="KW-1003">Cell membrane</keyword>
<feature type="transmembrane region" description="Helical" evidence="6">
    <location>
        <begin position="251"/>
        <end position="271"/>
    </location>
</feature>
<proteinExistence type="predicted"/>
<reference evidence="7 8" key="1">
    <citation type="submission" date="2023-08" db="EMBL/GenBank/DDBJ databases">
        <title>Functional and genomic diversity of the sorghum phyllosphere microbiome.</title>
        <authorList>
            <person name="Shade A."/>
        </authorList>
    </citation>
    <scope>NUCLEOTIDE SEQUENCE [LARGE SCALE GENOMIC DNA]</scope>
    <source>
        <strain evidence="7 8">SORGH_AS_0919</strain>
    </source>
</reference>
<dbReference type="Gene3D" id="1.20.1250.20">
    <property type="entry name" value="MFS general substrate transporter like domains"/>
    <property type="match status" value="1"/>
</dbReference>
<feature type="transmembrane region" description="Helical" evidence="6">
    <location>
        <begin position="278"/>
        <end position="297"/>
    </location>
</feature>
<dbReference type="EMBL" id="JAVIZA010000001">
    <property type="protein sequence ID" value="MDR6168870.1"/>
    <property type="molecule type" value="Genomic_DNA"/>
</dbReference>
<evidence type="ECO:0000256" key="4">
    <source>
        <dbReference type="ARBA" id="ARBA00022989"/>
    </source>
</evidence>
<evidence type="ECO:0000313" key="7">
    <source>
        <dbReference type="EMBL" id="MDR6168870.1"/>
    </source>
</evidence>
<feature type="transmembrane region" description="Helical" evidence="6">
    <location>
        <begin position="141"/>
        <end position="162"/>
    </location>
</feature>
<dbReference type="InterPro" id="IPR036259">
    <property type="entry name" value="MFS_trans_sf"/>
</dbReference>
<feature type="transmembrane region" description="Helical" evidence="6">
    <location>
        <begin position="168"/>
        <end position="187"/>
    </location>
</feature>
<keyword evidence="5 6" id="KW-0472">Membrane</keyword>
<feature type="transmembrane region" description="Helical" evidence="6">
    <location>
        <begin position="337"/>
        <end position="360"/>
    </location>
</feature>
<feature type="transmembrane region" description="Helical" evidence="6">
    <location>
        <begin position="51"/>
        <end position="74"/>
    </location>
</feature>
<keyword evidence="3 6" id="KW-0812">Transmembrane</keyword>
<feature type="transmembrane region" description="Helical" evidence="6">
    <location>
        <begin position="303"/>
        <end position="325"/>
    </location>
</feature>
<feature type="transmembrane region" description="Helical" evidence="6">
    <location>
        <begin position="366"/>
        <end position="385"/>
    </location>
</feature>
<evidence type="ECO:0000256" key="3">
    <source>
        <dbReference type="ARBA" id="ARBA00022692"/>
    </source>
</evidence>
<feature type="transmembrane region" description="Helical" evidence="6">
    <location>
        <begin position="218"/>
        <end position="236"/>
    </location>
</feature>
<accession>A0ABU1I564</accession>
<sequence length="396" mass="39225">MLGKVKRSFLFRQWGLVASGVALIAATYGLVRLAFGLHLPEMSADLGIDTAAAGLVSAAGSIVYALAALVGFLAAERHPRLLVVAAILTAGGGAVGIAAATDAATFAPAAAISSAGAGLASPALVRLVARTFAERESSTPQAIVNAGTGPGLVIAGFIALALTPDWRLCWLIAAVATVTAGIAVLIADRRRNSAPGDEGASRPPLLPPGAWWTAHRSAIAASVLLGIGASAIWNYGRTVLVDAGGSQTQSVLAWIVLGCGGAAVIATSRLVSGLHPRALWLIGAGLIAGSTLAVGAAPTNTALALGACAVFGWAYVTASGALIGWTTRIDAVHAAAGTALLFVTFMVGQAIGAAAIGALLPRGEPALGFAAAAATCLTGGAVLISPRHRAATPPRA</sequence>
<dbReference type="InterPro" id="IPR011701">
    <property type="entry name" value="MFS"/>
</dbReference>
<keyword evidence="4 6" id="KW-1133">Transmembrane helix</keyword>
<gene>
    <name evidence="7" type="ORF">QE367_003074</name>
</gene>
<protein>
    <submittedName>
        <fullName evidence="7">MFS family arabinose efflux permease</fullName>
    </submittedName>
</protein>
<dbReference type="SUPFAM" id="SSF103473">
    <property type="entry name" value="MFS general substrate transporter"/>
    <property type="match status" value="1"/>
</dbReference>
<keyword evidence="8" id="KW-1185">Reference proteome</keyword>
<feature type="transmembrane region" description="Helical" evidence="6">
    <location>
        <begin position="9"/>
        <end position="31"/>
    </location>
</feature>
<name>A0ABU1I564_9MICO</name>
<dbReference type="PANTHER" id="PTHR43124">
    <property type="entry name" value="PURINE EFFLUX PUMP PBUE"/>
    <property type="match status" value="1"/>
</dbReference>
<organism evidence="7 8">
    <name type="scientific">Microbacterium paludicola</name>
    <dbReference type="NCBI Taxonomy" id="300019"/>
    <lineage>
        <taxon>Bacteria</taxon>
        <taxon>Bacillati</taxon>
        <taxon>Actinomycetota</taxon>
        <taxon>Actinomycetes</taxon>
        <taxon>Micrococcales</taxon>
        <taxon>Microbacteriaceae</taxon>
        <taxon>Microbacterium</taxon>
    </lineage>
</organism>
<evidence type="ECO:0000256" key="5">
    <source>
        <dbReference type="ARBA" id="ARBA00023136"/>
    </source>
</evidence>